<dbReference type="InterPro" id="IPR006913">
    <property type="entry name" value="CENP-V/GFA"/>
</dbReference>
<dbReference type="RefSeq" id="WP_309797238.1">
    <property type="nucleotide sequence ID" value="NZ_JAVDPW010000007.1"/>
</dbReference>
<evidence type="ECO:0000256" key="1">
    <source>
        <dbReference type="ARBA" id="ARBA00005495"/>
    </source>
</evidence>
<keyword evidence="6" id="KW-1185">Reference proteome</keyword>
<dbReference type="InterPro" id="IPR052355">
    <property type="entry name" value="CENP-V-like"/>
</dbReference>
<dbReference type="Gene3D" id="2.170.150.70">
    <property type="match status" value="1"/>
</dbReference>
<dbReference type="EMBL" id="JAVDPW010000007">
    <property type="protein sequence ID" value="MDR6291756.1"/>
    <property type="molecule type" value="Genomic_DNA"/>
</dbReference>
<keyword evidence="3" id="KW-0862">Zinc</keyword>
<name>A0ABU1JT07_9PROT</name>
<organism evidence="5 6">
    <name type="scientific">Inquilinus ginsengisoli</name>
    <dbReference type="NCBI Taxonomy" id="363840"/>
    <lineage>
        <taxon>Bacteria</taxon>
        <taxon>Pseudomonadati</taxon>
        <taxon>Pseudomonadota</taxon>
        <taxon>Alphaproteobacteria</taxon>
        <taxon>Rhodospirillales</taxon>
        <taxon>Rhodospirillaceae</taxon>
        <taxon>Inquilinus</taxon>
    </lineage>
</organism>
<dbReference type="InterPro" id="IPR011057">
    <property type="entry name" value="Mss4-like_sf"/>
</dbReference>
<feature type="domain" description="CENP-V/GFA" evidence="4">
    <location>
        <begin position="7"/>
        <end position="115"/>
    </location>
</feature>
<protein>
    <recommendedName>
        <fullName evidence="4">CENP-V/GFA domain-containing protein</fullName>
    </recommendedName>
</protein>
<comment type="caution">
    <text evidence="5">The sequence shown here is derived from an EMBL/GenBank/DDBJ whole genome shotgun (WGS) entry which is preliminary data.</text>
</comment>
<accession>A0ABU1JT07</accession>
<comment type="similarity">
    <text evidence="1">Belongs to the Gfa family.</text>
</comment>
<proteinExistence type="inferred from homology"/>
<sequence length="119" mass="13042">MPEMKTYEGGCHCGAVRYQVETDLAKVVSCNCSNCSKRGLLLNFVMPDRFTLLSGDTDLVDYRFNKKVIEHLFCPSCGIESFARGRKPDGTAMIAINVRCLDGIDLAMLQTIPVDGASS</sequence>
<evidence type="ECO:0000256" key="3">
    <source>
        <dbReference type="ARBA" id="ARBA00022833"/>
    </source>
</evidence>
<dbReference type="Pfam" id="PF04828">
    <property type="entry name" value="GFA"/>
    <property type="match status" value="1"/>
</dbReference>
<keyword evidence="2" id="KW-0479">Metal-binding</keyword>
<evidence type="ECO:0000256" key="2">
    <source>
        <dbReference type="ARBA" id="ARBA00022723"/>
    </source>
</evidence>
<gene>
    <name evidence="5" type="ORF">E9232_004290</name>
</gene>
<dbReference type="PANTHER" id="PTHR28620:SF1">
    <property type="entry name" value="CENP-V_GFA DOMAIN-CONTAINING PROTEIN"/>
    <property type="match status" value="1"/>
</dbReference>
<dbReference type="PANTHER" id="PTHR28620">
    <property type="entry name" value="CENTROMERE PROTEIN V"/>
    <property type="match status" value="1"/>
</dbReference>
<evidence type="ECO:0000259" key="4">
    <source>
        <dbReference type="PROSITE" id="PS51891"/>
    </source>
</evidence>
<reference evidence="5 6" key="1">
    <citation type="submission" date="2023-07" db="EMBL/GenBank/DDBJ databases">
        <title>Sorghum-associated microbial communities from plants grown in Nebraska, USA.</title>
        <authorList>
            <person name="Schachtman D."/>
        </authorList>
    </citation>
    <scope>NUCLEOTIDE SEQUENCE [LARGE SCALE GENOMIC DNA]</scope>
    <source>
        <strain evidence="5 6">584</strain>
    </source>
</reference>
<evidence type="ECO:0000313" key="5">
    <source>
        <dbReference type="EMBL" id="MDR6291756.1"/>
    </source>
</evidence>
<dbReference type="PROSITE" id="PS51891">
    <property type="entry name" value="CENP_V_GFA"/>
    <property type="match status" value="1"/>
</dbReference>
<evidence type="ECO:0000313" key="6">
    <source>
        <dbReference type="Proteomes" id="UP001262410"/>
    </source>
</evidence>
<dbReference type="SUPFAM" id="SSF51316">
    <property type="entry name" value="Mss4-like"/>
    <property type="match status" value="1"/>
</dbReference>
<dbReference type="Proteomes" id="UP001262410">
    <property type="component" value="Unassembled WGS sequence"/>
</dbReference>